<evidence type="ECO:0000313" key="2">
    <source>
        <dbReference type="Proteomes" id="UP000275256"/>
    </source>
</evidence>
<accession>A0A3M0GAI1</accession>
<dbReference type="EMBL" id="REFW01000001">
    <property type="protein sequence ID" value="RMB61914.1"/>
    <property type="molecule type" value="Genomic_DNA"/>
</dbReference>
<evidence type="ECO:0000313" key="1">
    <source>
        <dbReference type="EMBL" id="RMB61914.1"/>
    </source>
</evidence>
<dbReference type="Proteomes" id="UP000275256">
    <property type="component" value="Unassembled WGS sequence"/>
</dbReference>
<organism evidence="1 2">
    <name type="scientific">Tessaracoccus antarcticus</name>
    <dbReference type="NCBI Taxonomy" id="2479848"/>
    <lineage>
        <taxon>Bacteria</taxon>
        <taxon>Bacillati</taxon>
        <taxon>Actinomycetota</taxon>
        <taxon>Actinomycetes</taxon>
        <taxon>Propionibacteriales</taxon>
        <taxon>Propionibacteriaceae</taxon>
        <taxon>Tessaracoccus</taxon>
    </lineage>
</organism>
<comment type="caution">
    <text evidence="1">The sequence shown here is derived from an EMBL/GenBank/DDBJ whole genome shotgun (WGS) entry which is preliminary data.</text>
</comment>
<proteinExistence type="predicted"/>
<keyword evidence="2" id="KW-1185">Reference proteome</keyword>
<gene>
    <name evidence="1" type="ORF">EAX62_04790</name>
</gene>
<sequence length="65" mass="6457">MGGGKEMARGWHLVASDTEFEHGTGPEVHGEAISLLLAVSGRAVGPDKLSGPGATGFLADAVALG</sequence>
<protein>
    <submittedName>
        <fullName evidence="1">Uncharacterized protein</fullName>
    </submittedName>
</protein>
<dbReference type="RefSeq" id="WP_121900462.1">
    <property type="nucleotide sequence ID" value="NZ_REFW01000001.1"/>
</dbReference>
<reference evidence="1 2" key="1">
    <citation type="submission" date="2018-10" db="EMBL/GenBank/DDBJ databases">
        <title>Tessaracoccus antarcticuss sp. nov., isolated from sediment.</title>
        <authorList>
            <person name="Zhou L.Y."/>
            <person name="Du Z.J."/>
        </authorList>
    </citation>
    <scope>NUCLEOTIDE SEQUENCE [LARGE SCALE GENOMIC DNA]</scope>
    <source>
        <strain evidence="1 2">JDX10</strain>
    </source>
</reference>
<name>A0A3M0GAI1_9ACTN</name>
<dbReference type="AlphaFoldDB" id="A0A3M0GAI1"/>
<dbReference type="OrthoDB" id="5178565at2"/>